<evidence type="ECO:0000259" key="10">
    <source>
        <dbReference type="PROSITE" id="PS50110"/>
    </source>
</evidence>
<dbReference type="SUPFAM" id="SSF52540">
    <property type="entry name" value="P-loop containing nucleoside triphosphate hydrolases"/>
    <property type="match status" value="1"/>
</dbReference>
<dbReference type="PROSITE" id="PS00676">
    <property type="entry name" value="SIGMA54_INTERACT_2"/>
    <property type="match status" value="1"/>
</dbReference>
<dbReference type="InterPro" id="IPR058031">
    <property type="entry name" value="AAA_lid_NorR"/>
</dbReference>
<evidence type="ECO:0000259" key="9">
    <source>
        <dbReference type="PROSITE" id="PS50045"/>
    </source>
</evidence>
<dbReference type="InterPro" id="IPR001789">
    <property type="entry name" value="Sig_transdc_resp-reg_receiver"/>
</dbReference>
<proteinExistence type="predicted"/>
<keyword evidence="12" id="KW-1185">Reference proteome</keyword>
<dbReference type="PANTHER" id="PTHR32071:SF117">
    <property type="entry name" value="PTS-DEPENDENT DIHYDROXYACETONE KINASE OPERON REGULATORY PROTEIN-RELATED"/>
    <property type="match status" value="1"/>
</dbReference>
<evidence type="ECO:0000256" key="2">
    <source>
        <dbReference type="ARBA" id="ARBA00022840"/>
    </source>
</evidence>
<dbReference type="SMART" id="SM00448">
    <property type="entry name" value="REC"/>
    <property type="match status" value="1"/>
</dbReference>
<keyword evidence="4" id="KW-0805">Transcription regulation</keyword>
<dbReference type="Gene3D" id="3.40.50.2300">
    <property type="match status" value="1"/>
</dbReference>
<dbReference type="InterPro" id="IPR003593">
    <property type="entry name" value="AAA+_ATPase"/>
</dbReference>
<evidence type="ECO:0000256" key="3">
    <source>
        <dbReference type="ARBA" id="ARBA00023012"/>
    </source>
</evidence>
<dbReference type="Pfam" id="PF02954">
    <property type="entry name" value="HTH_8"/>
    <property type="match status" value="1"/>
</dbReference>
<dbReference type="Pfam" id="PF25601">
    <property type="entry name" value="AAA_lid_14"/>
    <property type="match status" value="1"/>
</dbReference>
<reference evidence="12" key="1">
    <citation type="journal article" date="2019" name="Int. J. Syst. Evol. Microbiol.">
        <title>The Global Catalogue of Microorganisms (GCM) 10K type strain sequencing project: providing services to taxonomists for standard genome sequencing and annotation.</title>
        <authorList>
            <consortium name="The Broad Institute Genomics Platform"/>
            <consortium name="The Broad Institute Genome Sequencing Center for Infectious Disease"/>
            <person name="Wu L."/>
            <person name="Ma J."/>
        </authorList>
    </citation>
    <scope>NUCLEOTIDE SEQUENCE [LARGE SCALE GENOMIC DNA]</scope>
    <source>
        <strain evidence="12">KCTC 62164</strain>
    </source>
</reference>
<feature type="domain" description="Response regulatory" evidence="10">
    <location>
        <begin position="11"/>
        <end position="125"/>
    </location>
</feature>
<keyword evidence="7" id="KW-0804">Transcription</keyword>
<dbReference type="CDD" id="cd17572">
    <property type="entry name" value="REC_NtrC1-like"/>
    <property type="match status" value="1"/>
</dbReference>
<dbReference type="Gene3D" id="1.10.8.60">
    <property type="match status" value="1"/>
</dbReference>
<dbReference type="PROSITE" id="PS00688">
    <property type="entry name" value="SIGMA54_INTERACT_3"/>
    <property type="match status" value="1"/>
</dbReference>
<dbReference type="PROSITE" id="PS50110">
    <property type="entry name" value="RESPONSE_REGULATORY"/>
    <property type="match status" value="1"/>
</dbReference>
<evidence type="ECO:0000256" key="7">
    <source>
        <dbReference type="ARBA" id="ARBA00023163"/>
    </source>
</evidence>
<dbReference type="InterPro" id="IPR027417">
    <property type="entry name" value="P-loop_NTPase"/>
</dbReference>
<evidence type="ECO:0000256" key="5">
    <source>
        <dbReference type="ARBA" id="ARBA00023125"/>
    </source>
</evidence>
<dbReference type="Pfam" id="PF00158">
    <property type="entry name" value="Sigma54_activat"/>
    <property type="match status" value="1"/>
</dbReference>
<dbReference type="InterPro" id="IPR009057">
    <property type="entry name" value="Homeodomain-like_sf"/>
</dbReference>
<dbReference type="Gene3D" id="1.10.10.60">
    <property type="entry name" value="Homeodomain-like"/>
    <property type="match status" value="1"/>
</dbReference>
<gene>
    <name evidence="11" type="ORF">ACFOKA_17610</name>
</gene>
<evidence type="ECO:0000313" key="12">
    <source>
        <dbReference type="Proteomes" id="UP001595444"/>
    </source>
</evidence>
<protein>
    <submittedName>
        <fullName evidence="11">Sigma-54-dependent transcriptional regulator</fullName>
    </submittedName>
</protein>
<keyword evidence="6" id="KW-0010">Activator</keyword>
<dbReference type="Proteomes" id="UP001595444">
    <property type="component" value="Unassembled WGS sequence"/>
</dbReference>
<dbReference type="PANTHER" id="PTHR32071">
    <property type="entry name" value="TRANSCRIPTIONAL REGULATORY PROTEIN"/>
    <property type="match status" value="1"/>
</dbReference>
<dbReference type="RefSeq" id="WP_194214461.1">
    <property type="nucleotide sequence ID" value="NZ_CP061205.1"/>
</dbReference>
<feature type="domain" description="Sigma-54 factor interaction" evidence="9">
    <location>
        <begin position="148"/>
        <end position="377"/>
    </location>
</feature>
<evidence type="ECO:0000256" key="1">
    <source>
        <dbReference type="ARBA" id="ARBA00022741"/>
    </source>
</evidence>
<keyword evidence="8" id="KW-0597">Phosphoprotein</keyword>
<dbReference type="CDD" id="cd00009">
    <property type="entry name" value="AAA"/>
    <property type="match status" value="1"/>
</dbReference>
<dbReference type="Gene3D" id="3.40.50.300">
    <property type="entry name" value="P-loop containing nucleotide triphosphate hydrolases"/>
    <property type="match status" value="1"/>
</dbReference>
<dbReference type="InterPro" id="IPR011006">
    <property type="entry name" value="CheY-like_superfamily"/>
</dbReference>
<dbReference type="InterPro" id="IPR025944">
    <property type="entry name" value="Sigma_54_int_dom_CS"/>
</dbReference>
<keyword evidence="5" id="KW-0238">DNA-binding</keyword>
<evidence type="ECO:0000256" key="6">
    <source>
        <dbReference type="ARBA" id="ARBA00023159"/>
    </source>
</evidence>
<feature type="modified residue" description="4-aspartylphosphate" evidence="8">
    <location>
        <position position="60"/>
    </location>
</feature>
<dbReference type="InterPro" id="IPR002197">
    <property type="entry name" value="HTH_Fis"/>
</dbReference>
<evidence type="ECO:0000313" key="11">
    <source>
        <dbReference type="EMBL" id="MFC3053720.1"/>
    </source>
</evidence>
<organism evidence="11 12">
    <name type="scientific">Kordiimonas pumila</name>
    <dbReference type="NCBI Taxonomy" id="2161677"/>
    <lineage>
        <taxon>Bacteria</taxon>
        <taxon>Pseudomonadati</taxon>
        <taxon>Pseudomonadota</taxon>
        <taxon>Alphaproteobacteria</taxon>
        <taxon>Kordiimonadales</taxon>
        <taxon>Kordiimonadaceae</taxon>
        <taxon>Kordiimonas</taxon>
    </lineage>
</organism>
<dbReference type="SUPFAM" id="SSF52172">
    <property type="entry name" value="CheY-like"/>
    <property type="match status" value="1"/>
</dbReference>
<dbReference type="Pfam" id="PF00072">
    <property type="entry name" value="Response_reg"/>
    <property type="match status" value="1"/>
</dbReference>
<keyword evidence="1" id="KW-0547">Nucleotide-binding</keyword>
<evidence type="ECO:0000256" key="4">
    <source>
        <dbReference type="ARBA" id="ARBA00023015"/>
    </source>
</evidence>
<keyword evidence="3" id="KW-0902">Two-component regulatory system</keyword>
<dbReference type="InterPro" id="IPR025943">
    <property type="entry name" value="Sigma_54_int_dom_ATP-bd_2"/>
</dbReference>
<name>A0ABV7D9Y3_9PROT</name>
<accession>A0ABV7D9Y3</accession>
<dbReference type="PROSITE" id="PS50045">
    <property type="entry name" value="SIGMA54_INTERACT_4"/>
    <property type="match status" value="1"/>
</dbReference>
<dbReference type="SUPFAM" id="SSF46689">
    <property type="entry name" value="Homeodomain-like"/>
    <property type="match status" value="1"/>
</dbReference>
<comment type="caution">
    <text evidence="11">The sequence shown here is derived from an EMBL/GenBank/DDBJ whole genome shotgun (WGS) entry which is preliminary data.</text>
</comment>
<keyword evidence="2" id="KW-0067">ATP-binding</keyword>
<dbReference type="EMBL" id="JBHRSL010000028">
    <property type="protein sequence ID" value="MFC3053720.1"/>
    <property type="molecule type" value="Genomic_DNA"/>
</dbReference>
<sequence length="467" mass="51313">MALLPTAIKPNILIVEDSPTLALTYREYLRILDVPIEIAETGADALKLIAEKSPTVVLLDLKLPDMEGITILKQLKAAKRDTRVIVVTAHGSVAVAVEAMREGADDFLLKPFTADRITITVKNALEMHRLANLVQQFEGRNSRKFDKFIGESQAMQAVYRMIEDCAPSKASVFIMGESGTGKELCAEAIHQMSPRNSKKFVALNCAAIPENLIESEIFGHKKGAFTGAVADRDGAAVSAHGGTLFLDEICEMPLDLQAKLLRFVQTGEVVPVGSNIAVPVNVRFVCATNRIPWEEVASGRFREDLYYRLHVIPIHLPPLRERGKDVVTLAKHLLAGFSKEEGKTFTIIEPAAEARLLAHSWPGNVRELGNVIQSAVVLNDGPRLSAAMLERLMGQSPATIQRQAQKAPSLYPPPISKTQPDTIEPFAVQERRIIEHTIALCNGKVRMAAVKLGLNPSTLYRKIKEWA</sequence>
<evidence type="ECO:0000256" key="8">
    <source>
        <dbReference type="PROSITE-ProRule" id="PRU00169"/>
    </source>
</evidence>
<dbReference type="InterPro" id="IPR002078">
    <property type="entry name" value="Sigma_54_int"/>
</dbReference>
<dbReference type="SMART" id="SM00382">
    <property type="entry name" value="AAA"/>
    <property type="match status" value="1"/>
</dbReference>